<feature type="domain" description="PX" evidence="2">
    <location>
        <begin position="1"/>
        <end position="151"/>
    </location>
</feature>
<gene>
    <name evidence="3" type="ORF">F8M41_002313</name>
</gene>
<dbReference type="GO" id="GO:0031410">
    <property type="term" value="C:cytoplasmic vesicle"/>
    <property type="evidence" value="ECO:0007669"/>
    <property type="project" value="TreeGrafter"/>
</dbReference>
<dbReference type="Proteomes" id="UP000439903">
    <property type="component" value="Unassembled WGS sequence"/>
</dbReference>
<dbReference type="PANTHER" id="PTHR45827:SF1">
    <property type="entry name" value="SORTING NEXIN"/>
    <property type="match status" value="1"/>
</dbReference>
<feature type="compositionally biased region" description="Polar residues" evidence="1">
    <location>
        <begin position="216"/>
        <end position="225"/>
    </location>
</feature>
<dbReference type="AlphaFoldDB" id="A0A8H3XDQ1"/>
<evidence type="ECO:0000313" key="3">
    <source>
        <dbReference type="EMBL" id="KAF0449820.1"/>
    </source>
</evidence>
<keyword evidence="4" id="KW-1185">Reference proteome</keyword>
<evidence type="ECO:0000256" key="1">
    <source>
        <dbReference type="SAM" id="MobiDB-lite"/>
    </source>
</evidence>
<dbReference type="GO" id="GO:0005886">
    <property type="term" value="C:plasma membrane"/>
    <property type="evidence" value="ECO:0007669"/>
    <property type="project" value="TreeGrafter"/>
</dbReference>
<dbReference type="PROSITE" id="PS50195">
    <property type="entry name" value="PX"/>
    <property type="match status" value="1"/>
</dbReference>
<feature type="compositionally biased region" description="Low complexity" evidence="1">
    <location>
        <begin position="160"/>
        <end position="170"/>
    </location>
</feature>
<proteinExistence type="predicted"/>
<dbReference type="GO" id="GO:0097320">
    <property type="term" value="P:plasma membrane tubulation"/>
    <property type="evidence" value="ECO:0007669"/>
    <property type="project" value="TreeGrafter"/>
</dbReference>
<evidence type="ECO:0000259" key="2">
    <source>
        <dbReference type="PROSITE" id="PS50195"/>
    </source>
</evidence>
<protein>
    <submittedName>
        <fullName evidence="3">Phox-like protein</fullName>
    </submittedName>
</protein>
<reference evidence="3 4" key="1">
    <citation type="journal article" date="2019" name="Environ. Microbiol.">
        <title>At the nexus of three kingdoms: the genome of the mycorrhizal fungus Gigaspora margarita provides insights into plant, endobacterial and fungal interactions.</title>
        <authorList>
            <person name="Venice F."/>
            <person name="Ghignone S."/>
            <person name="Salvioli di Fossalunga A."/>
            <person name="Amselem J."/>
            <person name="Novero M."/>
            <person name="Xianan X."/>
            <person name="Sedzielewska Toro K."/>
            <person name="Morin E."/>
            <person name="Lipzen A."/>
            <person name="Grigoriev I.V."/>
            <person name="Henrissat B."/>
            <person name="Martin F.M."/>
            <person name="Bonfante P."/>
        </authorList>
    </citation>
    <scope>NUCLEOTIDE SEQUENCE [LARGE SCALE GENOMIC DNA]</scope>
    <source>
        <strain evidence="3 4">BEG34</strain>
    </source>
</reference>
<accession>A0A8H3XDQ1</accession>
<organism evidence="3 4">
    <name type="scientific">Gigaspora margarita</name>
    <dbReference type="NCBI Taxonomy" id="4874"/>
    <lineage>
        <taxon>Eukaryota</taxon>
        <taxon>Fungi</taxon>
        <taxon>Fungi incertae sedis</taxon>
        <taxon>Mucoromycota</taxon>
        <taxon>Glomeromycotina</taxon>
        <taxon>Glomeromycetes</taxon>
        <taxon>Diversisporales</taxon>
        <taxon>Gigasporaceae</taxon>
        <taxon>Gigaspora</taxon>
    </lineage>
</organism>
<sequence>MSSVYKIQNSSYSNGNYSTFVYDDRKRIHYNPLLLDFKCKVSIPGWTLVDALLGLDKYVSYQIVCRYWVHGHVGKLFINRRYTDFDKLHKRLVHKYGKSAIPPLTPKKRYGRFNLDFIEYRRFHLEFYLQYLALTNRDELIKFLGGTKQGTKIITDGGPKNTSKTKSNKSTKSDLPQRGCLISGSRRNEKIRVHFADEVVDNEKASRNPATKHHVAQNSNITYYM</sequence>
<dbReference type="InterPro" id="IPR036871">
    <property type="entry name" value="PX_dom_sf"/>
</dbReference>
<dbReference type="GO" id="GO:0006897">
    <property type="term" value="P:endocytosis"/>
    <property type="evidence" value="ECO:0007669"/>
    <property type="project" value="TreeGrafter"/>
</dbReference>
<dbReference type="SMART" id="SM00312">
    <property type="entry name" value="PX"/>
    <property type="match status" value="1"/>
</dbReference>
<dbReference type="SUPFAM" id="SSF64268">
    <property type="entry name" value="PX domain"/>
    <property type="match status" value="1"/>
</dbReference>
<evidence type="ECO:0000313" key="4">
    <source>
        <dbReference type="Proteomes" id="UP000439903"/>
    </source>
</evidence>
<dbReference type="GO" id="GO:0016197">
    <property type="term" value="P:endosomal transport"/>
    <property type="evidence" value="ECO:0007669"/>
    <property type="project" value="TreeGrafter"/>
</dbReference>
<dbReference type="PANTHER" id="PTHR45827">
    <property type="entry name" value="SORTING NEXIN"/>
    <property type="match status" value="1"/>
</dbReference>
<dbReference type="CDD" id="cd06093">
    <property type="entry name" value="PX_domain"/>
    <property type="match status" value="1"/>
</dbReference>
<dbReference type="OrthoDB" id="10254720at2759"/>
<comment type="caution">
    <text evidence="3">The sequence shown here is derived from an EMBL/GenBank/DDBJ whole genome shotgun (WGS) entry which is preliminary data.</text>
</comment>
<name>A0A8H3XDQ1_GIGMA</name>
<dbReference type="Gene3D" id="3.30.1520.10">
    <property type="entry name" value="Phox-like domain"/>
    <property type="match status" value="1"/>
</dbReference>
<dbReference type="InterPro" id="IPR001683">
    <property type="entry name" value="PX_dom"/>
</dbReference>
<feature type="region of interest" description="Disordered" evidence="1">
    <location>
        <begin position="204"/>
        <end position="225"/>
    </location>
</feature>
<dbReference type="GO" id="GO:0035091">
    <property type="term" value="F:phosphatidylinositol binding"/>
    <property type="evidence" value="ECO:0007669"/>
    <property type="project" value="InterPro"/>
</dbReference>
<dbReference type="Pfam" id="PF00787">
    <property type="entry name" value="PX"/>
    <property type="match status" value="1"/>
</dbReference>
<dbReference type="EMBL" id="WTPW01001200">
    <property type="protein sequence ID" value="KAF0449820.1"/>
    <property type="molecule type" value="Genomic_DNA"/>
</dbReference>
<feature type="region of interest" description="Disordered" evidence="1">
    <location>
        <begin position="154"/>
        <end position="178"/>
    </location>
</feature>